<feature type="compositionally biased region" description="Polar residues" evidence="1">
    <location>
        <begin position="73"/>
        <end position="88"/>
    </location>
</feature>
<evidence type="ECO:0000313" key="3">
    <source>
        <dbReference type="EMBL" id="KNC73744.1"/>
    </source>
</evidence>
<evidence type="ECO:0000256" key="2">
    <source>
        <dbReference type="SAM" id="Phobius"/>
    </source>
</evidence>
<keyword evidence="2" id="KW-0472">Membrane</keyword>
<feature type="transmembrane region" description="Helical" evidence="2">
    <location>
        <begin position="152"/>
        <end position="174"/>
    </location>
</feature>
<dbReference type="EMBL" id="KQ245211">
    <property type="protein sequence ID" value="KNC73744.1"/>
    <property type="molecule type" value="Genomic_DNA"/>
</dbReference>
<sequence length="175" mass="19002">MFFISRSTDWSCKTCGSHNADALLELNPEASHTPDAIDAEFIAQIAFKSEAEKKVDMEKQGKAAACSNDTKEAPTQTDTATQVNTQETLTRRSESADTPQAPPPASVGSASVAPVLTQRNTNAERIAQAQSEAPQPQPQTLSPRRPTYWGEIFLTILIWGVGIELLTMILIKFAV</sequence>
<accession>A0A0L0FAH4</accession>
<feature type="region of interest" description="Disordered" evidence="1">
    <location>
        <begin position="63"/>
        <end position="112"/>
    </location>
</feature>
<proteinExistence type="predicted"/>
<name>A0A0L0FAH4_9EUKA</name>
<dbReference type="RefSeq" id="XP_014147646.1">
    <property type="nucleotide sequence ID" value="XM_014292171.1"/>
</dbReference>
<keyword evidence="4" id="KW-1185">Reference proteome</keyword>
<dbReference type="Proteomes" id="UP000054560">
    <property type="component" value="Unassembled WGS sequence"/>
</dbReference>
<organism evidence="3 4">
    <name type="scientific">Sphaeroforma arctica JP610</name>
    <dbReference type="NCBI Taxonomy" id="667725"/>
    <lineage>
        <taxon>Eukaryota</taxon>
        <taxon>Ichthyosporea</taxon>
        <taxon>Ichthyophonida</taxon>
        <taxon>Sphaeroforma</taxon>
    </lineage>
</organism>
<evidence type="ECO:0000313" key="4">
    <source>
        <dbReference type="Proteomes" id="UP000054560"/>
    </source>
</evidence>
<dbReference type="AlphaFoldDB" id="A0A0L0FAH4"/>
<keyword evidence="2" id="KW-0812">Transmembrane</keyword>
<dbReference type="GeneID" id="25914204"/>
<keyword evidence="2" id="KW-1133">Transmembrane helix</keyword>
<evidence type="ECO:0000256" key="1">
    <source>
        <dbReference type="SAM" id="MobiDB-lite"/>
    </source>
</evidence>
<gene>
    <name evidence="3" type="ORF">SARC_13700</name>
</gene>
<protein>
    <submittedName>
        <fullName evidence="3">Uncharacterized protein</fullName>
    </submittedName>
</protein>
<reference evidence="3 4" key="1">
    <citation type="submission" date="2011-02" db="EMBL/GenBank/DDBJ databases">
        <title>The Genome Sequence of Sphaeroforma arctica JP610.</title>
        <authorList>
            <consortium name="The Broad Institute Genome Sequencing Platform"/>
            <person name="Russ C."/>
            <person name="Cuomo C."/>
            <person name="Young S.K."/>
            <person name="Zeng Q."/>
            <person name="Gargeya S."/>
            <person name="Alvarado L."/>
            <person name="Berlin A."/>
            <person name="Chapman S.B."/>
            <person name="Chen Z."/>
            <person name="Freedman E."/>
            <person name="Gellesch M."/>
            <person name="Goldberg J."/>
            <person name="Griggs A."/>
            <person name="Gujja S."/>
            <person name="Heilman E."/>
            <person name="Heiman D."/>
            <person name="Howarth C."/>
            <person name="Mehta T."/>
            <person name="Neiman D."/>
            <person name="Pearson M."/>
            <person name="Roberts A."/>
            <person name="Saif S."/>
            <person name="Shea T."/>
            <person name="Shenoy N."/>
            <person name="Sisk P."/>
            <person name="Stolte C."/>
            <person name="Sykes S."/>
            <person name="White J."/>
            <person name="Yandava C."/>
            <person name="Burger G."/>
            <person name="Gray M.W."/>
            <person name="Holland P.W.H."/>
            <person name="King N."/>
            <person name="Lang F.B.F."/>
            <person name="Roger A.J."/>
            <person name="Ruiz-Trillo I."/>
            <person name="Haas B."/>
            <person name="Nusbaum C."/>
            <person name="Birren B."/>
        </authorList>
    </citation>
    <scope>NUCLEOTIDE SEQUENCE [LARGE SCALE GENOMIC DNA]</scope>
    <source>
        <strain evidence="3 4">JP610</strain>
    </source>
</reference>